<proteinExistence type="inferred from homology"/>
<evidence type="ECO:0000256" key="4">
    <source>
        <dbReference type="ARBA" id="ARBA00022691"/>
    </source>
</evidence>
<reference evidence="5" key="1">
    <citation type="submission" date="2018-05" db="EMBL/GenBank/DDBJ databases">
        <authorList>
            <person name="Lanie J.A."/>
            <person name="Ng W.-L."/>
            <person name="Kazmierczak K.M."/>
            <person name="Andrzejewski T.M."/>
            <person name="Davidsen T.M."/>
            <person name="Wayne K.J."/>
            <person name="Tettelin H."/>
            <person name="Glass J.I."/>
            <person name="Rusch D."/>
            <person name="Podicherti R."/>
            <person name="Tsui H.-C.T."/>
            <person name="Winkler M.E."/>
        </authorList>
    </citation>
    <scope>NUCLEOTIDE SEQUENCE</scope>
</reference>
<dbReference type="PANTHER" id="PTHR11265:SF0">
    <property type="entry name" value="12S RRNA N4-METHYLCYTIDINE METHYLTRANSFERASE"/>
    <property type="match status" value="1"/>
</dbReference>
<dbReference type="SUPFAM" id="SSF81799">
    <property type="entry name" value="Putative methyltransferase TM0872, insert domain"/>
    <property type="match status" value="1"/>
</dbReference>
<dbReference type="Gene3D" id="1.10.150.170">
    <property type="entry name" value="Putative methyltransferase TM0872, insert domain"/>
    <property type="match status" value="1"/>
</dbReference>
<dbReference type="InterPro" id="IPR029063">
    <property type="entry name" value="SAM-dependent_MTases_sf"/>
</dbReference>
<dbReference type="GO" id="GO:0071424">
    <property type="term" value="F:rRNA (cytosine-N4-)-methyltransferase activity"/>
    <property type="evidence" value="ECO:0007669"/>
    <property type="project" value="TreeGrafter"/>
</dbReference>
<sequence length="158" mass="18069">MVKEVLYYLDIQSNLIYVDGTIGQGGYTEHILPSLSPRGKIVGIDRDIEVLDMCHQNFSTPNAQLSLHHNSYHHLPDILQKEGIHSVDRILLDLGLSSFQLESENRGFSYSRDSLLDMRFDQTSGMPATNILKNLTLKELVKILKEFGEERYSRKIAY</sequence>
<accession>A0A382HGE8</accession>
<keyword evidence="2" id="KW-0489">Methyltransferase</keyword>
<dbReference type="InterPro" id="IPR023397">
    <property type="entry name" value="SAM-dep_MeTrfase_MraW_recog"/>
</dbReference>
<dbReference type="NCBIfam" id="TIGR00006">
    <property type="entry name" value="16S rRNA (cytosine(1402)-N(4))-methyltransferase RsmH"/>
    <property type="match status" value="1"/>
</dbReference>
<comment type="similarity">
    <text evidence="1">Belongs to the methyltransferase superfamily. RsmH family.</text>
</comment>
<dbReference type="AlphaFoldDB" id="A0A382HGE8"/>
<dbReference type="GO" id="GO:0070475">
    <property type="term" value="P:rRNA base methylation"/>
    <property type="evidence" value="ECO:0007669"/>
    <property type="project" value="TreeGrafter"/>
</dbReference>
<evidence type="ECO:0000313" key="5">
    <source>
        <dbReference type="EMBL" id="SVB86336.1"/>
    </source>
</evidence>
<name>A0A382HGE8_9ZZZZ</name>
<feature type="non-terminal residue" evidence="5">
    <location>
        <position position="158"/>
    </location>
</feature>
<evidence type="ECO:0000256" key="3">
    <source>
        <dbReference type="ARBA" id="ARBA00022679"/>
    </source>
</evidence>
<dbReference type="InterPro" id="IPR002903">
    <property type="entry name" value="RsmH"/>
</dbReference>
<keyword evidence="4" id="KW-0949">S-adenosyl-L-methionine</keyword>
<dbReference type="SUPFAM" id="SSF53335">
    <property type="entry name" value="S-adenosyl-L-methionine-dependent methyltransferases"/>
    <property type="match status" value="1"/>
</dbReference>
<dbReference type="EMBL" id="UINC01061112">
    <property type="protein sequence ID" value="SVB86336.1"/>
    <property type="molecule type" value="Genomic_DNA"/>
</dbReference>
<gene>
    <name evidence="5" type="ORF">METZ01_LOCUS239190</name>
</gene>
<dbReference type="PANTHER" id="PTHR11265">
    <property type="entry name" value="S-ADENOSYL-METHYLTRANSFERASE MRAW"/>
    <property type="match status" value="1"/>
</dbReference>
<protein>
    <recommendedName>
        <fullName evidence="6">16S rRNA (Cytosine(1402)-N(4))-methyltransferase</fullName>
    </recommendedName>
</protein>
<evidence type="ECO:0008006" key="6">
    <source>
        <dbReference type="Google" id="ProtNLM"/>
    </source>
</evidence>
<dbReference type="GO" id="GO:0005737">
    <property type="term" value="C:cytoplasm"/>
    <property type="evidence" value="ECO:0007669"/>
    <property type="project" value="TreeGrafter"/>
</dbReference>
<dbReference type="Pfam" id="PF01795">
    <property type="entry name" value="Methyltransf_5"/>
    <property type="match status" value="1"/>
</dbReference>
<evidence type="ECO:0000256" key="2">
    <source>
        <dbReference type="ARBA" id="ARBA00022603"/>
    </source>
</evidence>
<evidence type="ECO:0000256" key="1">
    <source>
        <dbReference type="ARBA" id="ARBA00010396"/>
    </source>
</evidence>
<dbReference type="Gene3D" id="3.40.50.150">
    <property type="entry name" value="Vaccinia Virus protein VP39"/>
    <property type="match status" value="1"/>
</dbReference>
<keyword evidence="3" id="KW-0808">Transferase</keyword>
<organism evidence="5">
    <name type="scientific">marine metagenome</name>
    <dbReference type="NCBI Taxonomy" id="408172"/>
    <lineage>
        <taxon>unclassified sequences</taxon>
        <taxon>metagenomes</taxon>
        <taxon>ecological metagenomes</taxon>
    </lineage>
</organism>